<dbReference type="EMBL" id="LAZR01068143">
    <property type="protein sequence ID" value="KKK50198.1"/>
    <property type="molecule type" value="Genomic_DNA"/>
</dbReference>
<reference evidence="2" key="1">
    <citation type="journal article" date="2015" name="Nature">
        <title>Complex archaea that bridge the gap between prokaryotes and eukaryotes.</title>
        <authorList>
            <person name="Spang A."/>
            <person name="Saw J.H."/>
            <person name="Jorgensen S.L."/>
            <person name="Zaremba-Niedzwiedzka K."/>
            <person name="Martijn J."/>
            <person name="Lind A.E."/>
            <person name="van Eijk R."/>
            <person name="Schleper C."/>
            <person name="Guy L."/>
            <person name="Ettema T.J."/>
        </authorList>
    </citation>
    <scope>NUCLEOTIDE SEQUENCE</scope>
</reference>
<comment type="caution">
    <text evidence="2">The sequence shown here is derived from an EMBL/GenBank/DDBJ whole genome shotgun (WGS) entry which is preliminary data.</text>
</comment>
<keyword evidence="1" id="KW-0812">Transmembrane</keyword>
<sequence length="89" mass="9981">MDDRSDRDILIGTATRVEAIEADIKEINETLRGAFTTMVGHSVELGKLKNNPDRIRSLEEFKANITGKYAVWAGFVMLAVGGIFWLLRQ</sequence>
<feature type="transmembrane region" description="Helical" evidence="1">
    <location>
        <begin position="69"/>
        <end position="87"/>
    </location>
</feature>
<protein>
    <submittedName>
        <fullName evidence="2">Uncharacterized protein</fullName>
    </submittedName>
</protein>
<proteinExistence type="predicted"/>
<keyword evidence="1" id="KW-1133">Transmembrane helix</keyword>
<evidence type="ECO:0000313" key="2">
    <source>
        <dbReference type="EMBL" id="KKK50198.1"/>
    </source>
</evidence>
<keyword evidence="1" id="KW-0472">Membrane</keyword>
<organism evidence="2">
    <name type="scientific">marine sediment metagenome</name>
    <dbReference type="NCBI Taxonomy" id="412755"/>
    <lineage>
        <taxon>unclassified sequences</taxon>
        <taxon>metagenomes</taxon>
        <taxon>ecological metagenomes</taxon>
    </lineage>
</organism>
<accession>A0A0F8W0R4</accession>
<evidence type="ECO:0000256" key="1">
    <source>
        <dbReference type="SAM" id="Phobius"/>
    </source>
</evidence>
<name>A0A0F8W0R4_9ZZZZ</name>
<dbReference type="AlphaFoldDB" id="A0A0F8W0R4"/>
<gene>
    <name evidence="2" type="ORF">LCGC14_3127430</name>
</gene>